<evidence type="ECO:0000313" key="2">
    <source>
        <dbReference type="EMBL" id="KAF7503907.1"/>
    </source>
</evidence>
<gene>
    <name evidence="2" type="ORF">GJ744_003047</name>
</gene>
<evidence type="ECO:0000313" key="3">
    <source>
        <dbReference type="Proteomes" id="UP000606974"/>
    </source>
</evidence>
<dbReference type="AlphaFoldDB" id="A0A8H7DZL3"/>
<protein>
    <submittedName>
        <fullName evidence="2">Uncharacterized protein</fullName>
    </submittedName>
</protein>
<sequence>MQRATSNRVVAQPRPAGNSPSSALRRTRTLCWTHPTSTPGDPRLRDSFKARSTAKSDTKNFQHLSSSTPFNIAVPHAAGPPIRPAPFR</sequence>
<accession>A0A8H7DZL3</accession>
<feature type="region of interest" description="Disordered" evidence="1">
    <location>
        <begin position="1"/>
        <end position="88"/>
    </location>
</feature>
<feature type="compositionally biased region" description="Basic and acidic residues" evidence="1">
    <location>
        <begin position="42"/>
        <end position="60"/>
    </location>
</feature>
<feature type="compositionally biased region" description="Polar residues" evidence="1">
    <location>
        <begin position="61"/>
        <end position="70"/>
    </location>
</feature>
<dbReference type="Proteomes" id="UP000606974">
    <property type="component" value="Unassembled WGS sequence"/>
</dbReference>
<comment type="caution">
    <text evidence="2">The sequence shown here is derived from an EMBL/GenBank/DDBJ whole genome shotgun (WGS) entry which is preliminary data.</text>
</comment>
<name>A0A8H7DZL3_9EURO</name>
<evidence type="ECO:0000256" key="1">
    <source>
        <dbReference type="SAM" id="MobiDB-lite"/>
    </source>
</evidence>
<proteinExistence type="predicted"/>
<keyword evidence="3" id="KW-1185">Reference proteome</keyword>
<dbReference type="EMBL" id="JAACFV010000157">
    <property type="protein sequence ID" value="KAF7503907.1"/>
    <property type="molecule type" value="Genomic_DNA"/>
</dbReference>
<organism evidence="2 3">
    <name type="scientific">Endocarpon pusillum</name>
    <dbReference type="NCBI Taxonomy" id="364733"/>
    <lineage>
        <taxon>Eukaryota</taxon>
        <taxon>Fungi</taxon>
        <taxon>Dikarya</taxon>
        <taxon>Ascomycota</taxon>
        <taxon>Pezizomycotina</taxon>
        <taxon>Eurotiomycetes</taxon>
        <taxon>Chaetothyriomycetidae</taxon>
        <taxon>Verrucariales</taxon>
        <taxon>Verrucariaceae</taxon>
        <taxon>Endocarpon</taxon>
    </lineage>
</organism>
<reference evidence="2" key="1">
    <citation type="submission" date="2020-02" db="EMBL/GenBank/DDBJ databases">
        <authorList>
            <person name="Palmer J.M."/>
        </authorList>
    </citation>
    <scope>NUCLEOTIDE SEQUENCE</scope>
    <source>
        <strain evidence="2">EPUS1.4</strain>
        <tissue evidence="2">Thallus</tissue>
    </source>
</reference>